<evidence type="ECO:0000313" key="1">
    <source>
        <dbReference type="EMBL" id="JAH48348.1"/>
    </source>
</evidence>
<proteinExistence type="predicted"/>
<organism evidence="1">
    <name type="scientific">Anguilla anguilla</name>
    <name type="common">European freshwater eel</name>
    <name type="synonym">Muraena anguilla</name>
    <dbReference type="NCBI Taxonomy" id="7936"/>
    <lineage>
        <taxon>Eukaryota</taxon>
        <taxon>Metazoa</taxon>
        <taxon>Chordata</taxon>
        <taxon>Craniata</taxon>
        <taxon>Vertebrata</taxon>
        <taxon>Euteleostomi</taxon>
        <taxon>Actinopterygii</taxon>
        <taxon>Neopterygii</taxon>
        <taxon>Teleostei</taxon>
        <taxon>Anguilliformes</taxon>
        <taxon>Anguillidae</taxon>
        <taxon>Anguilla</taxon>
    </lineage>
</organism>
<protein>
    <submittedName>
        <fullName evidence="1">Uncharacterized protein</fullName>
    </submittedName>
</protein>
<name>A0A0E9T6M5_ANGAN</name>
<dbReference type="EMBL" id="GBXM01060229">
    <property type="protein sequence ID" value="JAH48348.1"/>
    <property type="molecule type" value="Transcribed_RNA"/>
</dbReference>
<reference evidence="1" key="1">
    <citation type="submission" date="2014-11" db="EMBL/GenBank/DDBJ databases">
        <authorList>
            <person name="Amaro Gonzalez C."/>
        </authorList>
    </citation>
    <scope>NUCLEOTIDE SEQUENCE</scope>
</reference>
<reference evidence="1" key="2">
    <citation type="journal article" date="2015" name="Fish Shellfish Immunol.">
        <title>Early steps in the European eel (Anguilla anguilla)-Vibrio vulnificus interaction in the gills: Role of the RtxA13 toxin.</title>
        <authorList>
            <person name="Callol A."/>
            <person name="Pajuelo D."/>
            <person name="Ebbesson L."/>
            <person name="Teles M."/>
            <person name="MacKenzie S."/>
            <person name="Amaro C."/>
        </authorList>
    </citation>
    <scope>NUCLEOTIDE SEQUENCE</scope>
</reference>
<accession>A0A0E9T6M5</accession>
<sequence>MHLELSSENNQQ</sequence>